<dbReference type="EMBL" id="JASFZW010000007">
    <property type="protein sequence ID" value="KAK2077120.1"/>
    <property type="molecule type" value="Genomic_DNA"/>
</dbReference>
<reference evidence="1" key="1">
    <citation type="submission" date="2021-01" db="EMBL/GenBank/DDBJ databases">
        <authorList>
            <person name="Eckstrom K.M.E."/>
        </authorList>
    </citation>
    <scope>NUCLEOTIDE SEQUENCE</scope>
    <source>
        <strain evidence="1">UVCC 0001</strain>
    </source>
</reference>
<keyword evidence="2" id="KW-1185">Reference proteome</keyword>
<comment type="caution">
    <text evidence="1">The sequence shown here is derived from an EMBL/GenBank/DDBJ whole genome shotgun (WGS) entry which is preliminary data.</text>
</comment>
<dbReference type="AlphaFoldDB" id="A0AAD9IIB8"/>
<organism evidence="1 2">
    <name type="scientific">Prototheca wickerhamii</name>
    <dbReference type="NCBI Taxonomy" id="3111"/>
    <lineage>
        <taxon>Eukaryota</taxon>
        <taxon>Viridiplantae</taxon>
        <taxon>Chlorophyta</taxon>
        <taxon>core chlorophytes</taxon>
        <taxon>Trebouxiophyceae</taxon>
        <taxon>Chlorellales</taxon>
        <taxon>Chlorellaceae</taxon>
        <taxon>Prototheca</taxon>
    </lineage>
</organism>
<protein>
    <submittedName>
        <fullName evidence="1">Uncharacterized protein</fullName>
    </submittedName>
</protein>
<evidence type="ECO:0000313" key="1">
    <source>
        <dbReference type="EMBL" id="KAK2077120.1"/>
    </source>
</evidence>
<gene>
    <name evidence="1" type="ORF">QBZ16_004754</name>
</gene>
<evidence type="ECO:0000313" key="2">
    <source>
        <dbReference type="Proteomes" id="UP001255856"/>
    </source>
</evidence>
<proteinExistence type="predicted"/>
<sequence length="253" mass="25803">MDASSAADTQFCFDMATFLPETLPLISKPYDGQTCDTNITLSILTSVAGYSELEVDHLRSALGLHHAPPPDYNAYSAAMRGDASALPDLATEIALKSTILGQLSQAPFVDSTQFYQDVAAAIARFNALILAQTSVSDIQKASLVSQTLLVTAITRFITGSIDQTQFEAATSSRAAAAAISAATLPGTLYGDPTPGQSQETGLRKLKAGQAPAGALARASAAPGAKAAPAAAPVSVDLEAVAAPASAPPAPAQD</sequence>
<name>A0AAD9IIB8_PROWI</name>
<accession>A0AAD9IIB8</accession>
<dbReference type="Proteomes" id="UP001255856">
    <property type="component" value="Unassembled WGS sequence"/>
</dbReference>